<protein>
    <submittedName>
        <fullName evidence="5">Uncharacterized protein</fullName>
    </submittedName>
</protein>
<evidence type="ECO:0000256" key="3">
    <source>
        <dbReference type="PROSITE-ProRule" id="PRU00023"/>
    </source>
</evidence>
<dbReference type="SUPFAM" id="SSF48403">
    <property type="entry name" value="Ankyrin repeat"/>
    <property type="match status" value="2"/>
</dbReference>
<feature type="repeat" description="ANK" evidence="3">
    <location>
        <begin position="486"/>
        <end position="512"/>
    </location>
</feature>
<feature type="compositionally biased region" description="Polar residues" evidence="4">
    <location>
        <begin position="774"/>
        <end position="788"/>
    </location>
</feature>
<evidence type="ECO:0000313" key="5">
    <source>
        <dbReference type="EMBL" id="MQX51940.1"/>
    </source>
</evidence>
<feature type="region of interest" description="Disordered" evidence="4">
    <location>
        <begin position="759"/>
        <end position="789"/>
    </location>
</feature>
<name>A0A6N7LUZ6_9GAMM</name>
<keyword evidence="1" id="KW-0677">Repeat</keyword>
<reference evidence="5 6" key="1">
    <citation type="submission" date="2019-10" db="EMBL/GenBank/DDBJ databases">
        <title>Alcanivorax sp.PA15-N-34 draft genome sequence.</title>
        <authorList>
            <person name="Liao X."/>
            <person name="Shao Z."/>
        </authorList>
    </citation>
    <scope>NUCLEOTIDE SEQUENCE [LARGE SCALE GENOMIC DNA]</scope>
    <source>
        <strain evidence="5 6">PA15-N-34</strain>
    </source>
</reference>
<organism evidence="5 6">
    <name type="scientific">Alcanivorax sediminis</name>
    <dbReference type="NCBI Taxonomy" id="2663008"/>
    <lineage>
        <taxon>Bacteria</taxon>
        <taxon>Pseudomonadati</taxon>
        <taxon>Pseudomonadota</taxon>
        <taxon>Gammaproteobacteria</taxon>
        <taxon>Oceanospirillales</taxon>
        <taxon>Alcanivoracaceae</taxon>
        <taxon>Alcanivorax</taxon>
    </lineage>
</organism>
<keyword evidence="2 3" id="KW-0040">ANK repeat</keyword>
<evidence type="ECO:0000313" key="6">
    <source>
        <dbReference type="Proteomes" id="UP000469421"/>
    </source>
</evidence>
<feature type="repeat" description="ANK" evidence="3">
    <location>
        <begin position="93"/>
        <end position="125"/>
    </location>
</feature>
<evidence type="ECO:0000256" key="2">
    <source>
        <dbReference type="ARBA" id="ARBA00023043"/>
    </source>
</evidence>
<dbReference type="InterPro" id="IPR036770">
    <property type="entry name" value="Ankyrin_rpt-contain_sf"/>
</dbReference>
<feature type="region of interest" description="Disordered" evidence="4">
    <location>
        <begin position="684"/>
        <end position="718"/>
    </location>
</feature>
<feature type="repeat" description="ANK" evidence="3">
    <location>
        <begin position="520"/>
        <end position="552"/>
    </location>
</feature>
<gene>
    <name evidence="5" type="ORF">GFN93_01680</name>
</gene>
<evidence type="ECO:0000256" key="4">
    <source>
        <dbReference type="SAM" id="MobiDB-lite"/>
    </source>
</evidence>
<dbReference type="Pfam" id="PF12796">
    <property type="entry name" value="Ank_2"/>
    <property type="match status" value="4"/>
</dbReference>
<comment type="caution">
    <text evidence="5">The sequence shown here is derived from an EMBL/GenBank/DDBJ whole genome shotgun (WGS) entry which is preliminary data.</text>
</comment>
<feature type="repeat" description="ANK" evidence="3">
    <location>
        <begin position="386"/>
        <end position="418"/>
    </location>
</feature>
<dbReference type="InterPro" id="IPR050745">
    <property type="entry name" value="Multifunctional_regulatory"/>
</dbReference>
<dbReference type="AlphaFoldDB" id="A0A6N7LUZ6"/>
<dbReference type="Pfam" id="PF13637">
    <property type="entry name" value="Ank_4"/>
    <property type="match status" value="1"/>
</dbReference>
<dbReference type="PANTHER" id="PTHR24189:SF50">
    <property type="entry name" value="ANKYRIN REPEAT AND SOCS BOX PROTEIN 2"/>
    <property type="match status" value="1"/>
</dbReference>
<feature type="repeat" description="ANK" evidence="3">
    <location>
        <begin position="225"/>
        <end position="257"/>
    </location>
</feature>
<keyword evidence="6" id="KW-1185">Reference proteome</keyword>
<dbReference type="EMBL" id="WIRE01000001">
    <property type="protein sequence ID" value="MQX51940.1"/>
    <property type="molecule type" value="Genomic_DNA"/>
</dbReference>
<dbReference type="PROSITE" id="PS50088">
    <property type="entry name" value="ANK_REPEAT"/>
    <property type="match status" value="9"/>
</dbReference>
<feature type="repeat" description="ANK" evidence="3">
    <location>
        <begin position="453"/>
        <end position="485"/>
    </location>
</feature>
<dbReference type="InterPro" id="IPR002110">
    <property type="entry name" value="Ankyrin_rpt"/>
</dbReference>
<dbReference type="RefSeq" id="WP_153498700.1">
    <property type="nucleotide sequence ID" value="NZ_WIRE01000001.1"/>
</dbReference>
<accession>A0A6N7LUZ6</accession>
<dbReference type="PROSITE" id="PS51257">
    <property type="entry name" value="PROKAR_LIPOPROTEIN"/>
    <property type="match status" value="1"/>
</dbReference>
<dbReference type="Gene3D" id="1.25.40.20">
    <property type="entry name" value="Ankyrin repeat-containing domain"/>
    <property type="match status" value="3"/>
</dbReference>
<feature type="repeat" description="ANK" evidence="3">
    <location>
        <begin position="193"/>
        <end position="225"/>
    </location>
</feature>
<dbReference type="PROSITE" id="PS50297">
    <property type="entry name" value="ANK_REP_REGION"/>
    <property type="match status" value="8"/>
</dbReference>
<dbReference type="PANTHER" id="PTHR24189">
    <property type="entry name" value="MYOTROPHIN"/>
    <property type="match status" value="1"/>
</dbReference>
<feature type="repeat" description="ANK" evidence="3">
    <location>
        <begin position="419"/>
        <end position="451"/>
    </location>
</feature>
<feature type="repeat" description="ANK" evidence="3">
    <location>
        <begin position="59"/>
        <end position="91"/>
    </location>
</feature>
<evidence type="ECO:0000256" key="1">
    <source>
        <dbReference type="ARBA" id="ARBA00022737"/>
    </source>
</evidence>
<proteinExistence type="predicted"/>
<dbReference type="SMART" id="SM00248">
    <property type="entry name" value="ANK"/>
    <property type="match status" value="14"/>
</dbReference>
<sequence length="925" mass="98875">MTRQPQPLRQLLLVGTLSLALGTTGCSSMKAVSAASQGDLATLQLLHGEGKNIHGKDLKMTTALYRAVEADQTEIVTFLLDNGADINASNGFSKRTALMSAVDTDNADMVKLLMERGADVNQGDRKDNTPLSLSIDANRGELAAMLLNQGANPDHAGQSTFTPLLTSLNSDNLALATLLLEAGADPDRVVDETGRPPIHVATEKQNLDMVDLLVSHGANLELVYSEGTPLLRATMLNQTELAEHLLAKGANAATTNSIGVPALYYALANNRPLAARLLQAGADANATTLAHSNQSLLEWAVAQNKRDTVILLLEQGATVTDSALHTAVSSTGIDVAVTAALLATGVNPDGALEHPNVAAAAKANHLAALGLLLAAGASPSPLASEQFNPPLMYAAENDNVAMIDMLLTAGAEVDQMSNKGYTSLYQAAYHGKGEALQRLIAAGGDPNSKNGDGPYTPVMSAADNGHKDILLQLITAGADVNVTTTDGYTALYYAAGSNHPDLVTMLMAAGANPEQGAGRYRWTPVHKAAQEGNYKVLENLLKYGANANARDTDGDTPMDLAMRKGYSETPRVLGSYGGKINNYTAPKQSSGDTFGKVFATAAIAGLASSADLPSYATADIMSATVKDIWIENGQGNNLAQMQQQYARGNFEIRDPLVKEVFSASLDAEKETARLKQQLAREQAAQRQYQQQQRREMEARQKAANAEQHRRQQLLVRQQQARAEQLARQQQLRQQQQQERERQQAARAAQQQAAVQVAYRSEPAAATSRRKPSARQASIQHGTMQSSDKLNCPSCKGTLTQRNVTIGECTLSSIKVAYDVGVFFGEPVVRGDYTWRAASGTPEDCLDSSFAIWLKIQNGGAHGYVKVDPVVPKAGRESFSGTAGSPNWDEFICGFNGKQKTECFAPEDAKTLLKKGRITSFTYSVQ</sequence>
<dbReference type="Proteomes" id="UP000469421">
    <property type="component" value="Unassembled WGS sequence"/>
</dbReference>